<comment type="catalytic activity">
    <reaction evidence="1 7">
        <text>Cleavage of hydrophobic, N-terminal signal or leader sequences from secreted and periplasmic proteins.</text>
        <dbReference type="EC" id="3.4.21.89"/>
    </reaction>
</comment>
<keyword evidence="7" id="KW-0812">Transmembrane</keyword>
<dbReference type="Pfam" id="PF10502">
    <property type="entry name" value="Peptidase_S26"/>
    <property type="match status" value="1"/>
</dbReference>
<dbReference type="InterPro" id="IPR019533">
    <property type="entry name" value="Peptidase_S26"/>
</dbReference>
<dbReference type="GO" id="GO:0009003">
    <property type="term" value="F:signal peptidase activity"/>
    <property type="evidence" value="ECO:0007669"/>
    <property type="project" value="UniProtKB-EC"/>
</dbReference>
<keyword evidence="7" id="KW-1133">Transmembrane helix</keyword>
<evidence type="ECO:0000256" key="2">
    <source>
        <dbReference type="ARBA" id="ARBA00009370"/>
    </source>
</evidence>
<dbReference type="EC" id="3.4.21.89" evidence="3 7"/>
<comment type="caution">
    <text evidence="9">The sequence shown here is derived from an EMBL/GenBank/DDBJ whole genome shotgun (WGS) entry which is preliminary data.</text>
</comment>
<sequence length="300" mass="34940">MIGCKLSAQAYKPAVKKRSKLKIFLYVLIFFLLLIIIKGLFLGAYHITTSSMRNALIEGDFVLVKKASYQIKTPEKFPFTSLKIPSFTILKRQKPERNDVVVFKMNEYLVDSSLADLDFVKRVIGLPGETIQLKDRSVYIDGEEINNPSTVTFNLNSPFFYNRAEQKFYPFNDKTWKINFYGPVKVPQRGDTIHINPKNISVWQPLINYESGGKFINVEGTVITFKGRPITEYIIQRDYYFVLGDNRFESVDSRFFGFVPEDEIIGKVWMIYWSVNPKIETGFWDLFNALRFDRITKSIY</sequence>
<feature type="transmembrane region" description="Helical" evidence="7">
    <location>
        <begin position="23"/>
        <end position="45"/>
    </location>
</feature>
<name>A0A7V2ZIH1_9BACT</name>
<keyword evidence="7" id="KW-0645">Protease</keyword>
<feature type="active site" evidence="6">
    <location>
        <position position="121"/>
    </location>
</feature>
<dbReference type="PANTHER" id="PTHR43390">
    <property type="entry name" value="SIGNAL PEPTIDASE I"/>
    <property type="match status" value="1"/>
</dbReference>
<dbReference type="CDD" id="cd06462">
    <property type="entry name" value="Peptidase_S24_S26"/>
    <property type="match status" value="1"/>
</dbReference>
<accession>A0A7V2ZIH1</accession>
<dbReference type="InterPro" id="IPR019757">
    <property type="entry name" value="Pept_S26A_signal_pept_1_Lys-AS"/>
</dbReference>
<dbReference type="GO" id="GO:0016020">
    <property type="term" value="C:membrane"/>
    <property type="evidence" value="ECO:0007669"/>
    <property type="project" value="UniProtKB-SubCell"/>
</dbReference>
<dbReference type="SUPFAM" id="SSF51306">
    <property type="entry name" value="LexA/Signal peptidase"/>
    <property type="match status" value="1"/>
</dbReference>
<feature type="domain" description="Peptidase S26" evidence="8">
    <location>
        <begin position="23"/>
        <end position="273"/>
    </location>
</feature>
<comment type="similarity">
    <text evidence="2 7">Belongs to the peptidase S26 family.</text>
</comment>
<dbReference type="Gene3D" id="2.10.109.10">
    <property type="entry name" value="Umud Fragment, subunit A"/>
    <property type="match status" value="1"/>
</dbReference>
<dbReference type="EMBL" id="DSUJ01000008">
    <property type="protein sequence ID" value="HFI90569.1"/>
    <property type="molecule type" value="Genomic_DNA"/>
</dbReference>
<dbReference type="AlphaFoldDB" id="A0A7V2ZIH1"/>
<dbReference type="PANTHER" id="PTHR43390:SF1">
    <property type="entry name" value="CHLOROPLAST PROCESSING PEPTIDASE"/>
    <property type="match status" value="1"/>
</dbReference>
<dbReference type="GO" id="GO:0004252">
    <property type="term" value="F:serine-type endopeptidase activity"/>
    <property type="evidence" value="ECO:0007669"/>
    <property type="project" value="InterPro"/>
</dbReference>
<dbReference type="InterPro" id="IPR019758">
    <property type="entry name" value="Pept_S26A_signal_pept_1_CS"/>
</dbReference>
<dbReference type="InterPro" id="IPR000223">
    <property type="entry name" value="Pept_S26A_signal_pept_1"/>
</dbReference>
<evidence type="ECO:0000313" key="9">
    <source>
        <dbReference type="EMBL" id="HFI90569.1"/>
    </source>
</evidence>
<organism evidence="9">
    <name type="scientific">Ignavibacterium album</name>
    <dbReference type="NCBI Taxonomy" id="591197"/>
    <lineage>
        <taxon>Bacteria</taxon>
        <taxon>Pseudomonadati</taxon>
        <taxon>Ignavibacteriota</taxon>
        <taxon>Ignavibacteria</taxon>
        <taxon>Ignavibacteriales</taxon>
        <taxon>Ignavibacteriaceae</taxon>
        <taxon>Ignavibacterium</taxon>
    </lineage>
</organism>
<dbReference type="NCBIfam" id="TIGR02227">
    <property type="entry name" value="sigpep_I_bact"/>
    <property type="match status" value="1"/>
</dbReference>
<evidence type="ECO:0000256" key="5">
    <source>
        <dbReference type="ARBA" id="ARBA00022801"/>
    </source>
</evidence>
<gene>
    <name evidence="9" type="primary">lepB</name>
    <name evidence="9" type="ORF">ENS31_03435</name>
</gene>
<comment type="subcellular location">
    <subcellularLocation>
        <location evidence="7">Membrane</location>
        <topology evidence="7">Single-pass type II membrane protein</topology>
    </subcellularLocation>
</comment>
<evidence type="ECO:0000256" key="4">
    <source>
        <dbReference type="ARBA" id="ARBA00019232"/>
    </source>
</evidence>
<dbReference type="GO" id="GO:0006465">
    <property type="term" value="P:signal peptide processing"/>
    <property type="evidence" value="ECO:0007669"/>
    <property type="project" value="InterPro"/>
</dbReference>
<evidence type="ECO:0000259" key="8">
    <source>
        <dbReference type="Pfam" id="PF10502"/>
    </source>
</evidence>
<evidence type="ECO:0000256" key="1">
    <source>
        <dbReference type="ARBA" id="ARBA00000677"/>
    </source>
</evidence>
<proteinExistence type="inferred from homology"/>
<dbReference type="PROSITE" id="PS00760">
    <property type="entry name" value="SPASE_I_2"/>
    <property type="match status" value="1"/>
</dbReference>
<keyword evidence="5 7" id="KW-0378">Hydrolase</keyword>
<feature type="active site" evidence="6">
    <location>
        <position position="51"/>
    </location>
</feature>
<dbReference type="PROSITE" id="PS00761">
    <property type="entry name" value="SPASE_I_3"/>
    <property type="match status" value="1"/>
</dbReference>
<protein>
    <recommendedName>
        <fullName evidence="4 7">Signal peptidase I</fullName>
        <ecNumber evidence="3 7">3.4.21.89</ecNumber>
    </recommendedName>
</protein>
<dbReference type="PRINTS" id="PR00727">
    <property type="entry name" value="LEADERPTASE"/>
</dbReference>
<evidence type="ECO:0000256" key="6">
    <source>
        <dbReference type="PIRSR" id="PIRSR600223-1"/>
    </source>
</evidence>
<dbReference type="CDD" id="cd06530">
    <property type="entry name" value="S26_SPase_I"/>
    <property type="match status" value="1"/>
</dbReference>
<dbReference type="InterPro" id="IPR036286">
    <property type="entry name" value="LexA/Signal_pep-like_sf"/>
</dbReference>
<evidence type="ECO:0000256" key="7">
    <source>
        <dbReference type="RuleBase" id="RU362042"/>
    </source>
</evidence>
<keyword evidence="7" id="KW-0472">Membrane</keyword>
<evidence type="ECO:0000256" key="3">
    <source>
        <dbReference type="ARBA" id="ARBA00013208"/>
    </source>
</evidence>
<reference evidence="9" key="1">
    <citation type="journal article" date="2020" name="mSystems">
        <title>Genome- and Community-Level Interaction Insights into Carbon Utilization and Element Cycling Functions of Hydrothermarchaeota in Hydrothermal Sediment.</title>
        <authorList>
            <person name="Zhou Z."/>
            <person name="Liu Y."/>
            <person name="Xu W."/>
            <person name="Pan J."/>
            <person name="Luo Z.H."/>
            <person name="Li M."/>
        </authorList>
    </citation>
    <scope>NUCLEOTIDE SEQUENCE [LARGE SCALE GENOMIC DNA]</scope>
    <source>
        <strain evidence="9">SpSt-479</strain>
    </source>
</reference>